<protein>
    <submittedName>
        <fullName evidence="3">Uncharacterized protein</fullName>
    </submittedName>
</protein>
<feature type="region of interest" description="Disordered" evidence="1">
    <location>
        <begin position="15"/>
        <end position="58"/>
    </location>
</feature>
<keyword evidence="2" id="KW-0812">Transmembrane</keyword>
<keyword evidence="4" id="KW-1185">Reference proteome</keyword>
<feature type="compositionally biased region" description="Low complexity" evidence="1">
    <location>
        <begin position="30"/>
        <end position="41"/>
    </location>
</feature>
<feature type="region of interest" description="Disordered" evidence="1">
    <location>
        <begin position="156"/>
        <end position="204"/>
    </location>
</feature>
<proteinExistence type="predicted"/>
<sequence>MADWISTLHDVSNGTTVELSTSEDTEGTQRRSTAPTATPSPGTLFPKPPQHRNQTELNGNATHDHLHFYKGNMDDILLTIALIGLCVLLVVLIIICLGIRNEKKQDQMRKELLRKDMEDEQRLFVEFGRHPIQTLPTPPKHQITPTYPREEIVAPKETKLDMGGKAPVTTAPPPTPLRSTEIEFQKYQTEGSHTNNKSEKYAIS</sequence>
<dbReference type="OrthoDB" id="10665407at2759"/>
<gene>
    <name evidence="3" type="ORF">ANCCAN_28070</name>
</gene>
<accession>A0A368F5D8</accession>
<evidence type="ECO:0000313" key="4">
    <source>
        <dbReference type="Proteomes" id="UP000252519"/>
    </source>
</evidence>
<keyword evidence="2" id="KW-1133">Transmembrane helix</keyword>
<feature type="transmembrane region" description="Helical" evidence="2">
    <location>
        <begin position="76"/>
        <end position="99"/>
    </location>
</feature>
<comment type="caution">
    <text evidence="3">The sequence shown here is derived from an EMBL/GenBank/DDBJ whole genome shotgun (WGS) entry which is preliminary data.</text>
</comment>
<evidence type="ECO:0000313" key="3">
    <source>
        <dbReference type="EMBL" id="RCN26210.1"/>
    </source>
</evidence>
<dbReference type="EMBL" id="JOJR01009157">
    <property type="protein sequence ID" value="RCN26210.1"/>
    <property type="molecule type" value="Genomic_DNA"/>
</dbReference>
<organism evidence="3 4">
    <name type="scientific">Ancylostoma caninum</name>
    <name type="common">Dog hookworm</name>
    <dbReference type="NCBI Taxonomy" id="29170"/>
    <lineage>
        <taxon>Eukaryota</taxon>
        <taxon>Metazoa</taxon>
        <taxon>Ecdysozoa</taxon>
        <taxon>Nematoda</taxon>
        <taxon>Chromadorea</taxon>
        <taxon>Rhabditida</taxon>
        <taxon>Rhabditina</taxon>
        <taxon>Rhabditomorpha</taxon>
        <taxon>Strongyloidea</taxon>
        <taxon>Ancylostomatidae</taxon>
        <taxon>Ancylostomatinae</taxon>
        <taxon>Ancylostoma</taxon>
    </lineage>
</organism>
<feature type="compositionally biased region" description="Polar residues" evidence="1">
    <location>
        <begin position="186"/>
        <end position="195"/>
    </location>
</feature>
<keyword evidence="2" id="KW-0472">Membrane</keyword>
<evidence type="ECO:0000256" key="1">
    <source>
        <dbReference type="SAM" id="MobiDB-lite"/>
    </source>
</evidence>
<dbReference type="Proteomes" id="UP000252519">
    <property type="component" value="Unassembled WGS sequence"/>
</dbReference>
<dbReference type="AlphaFoldDB" id="A0A368F5D8"/>
<name>A0A368F5D8_ANCCA</name>
<reference evidence="3 4" key="1">
    <citation type="submission" date="2014-10" db="EMBL/GenBank/DDBJ databases">
        <title>Draft genome of the hookworm Ancylostoma caninum.</title>
        <authorList>
            <person name="Mitreva M."/>
        </authorList>
    </citation>
    <scope>NUCLEOTIDE SEQUENCE [LARGE SCALE GENOMIC DNA]</scope>
    <source>
        <strain evidence="3 4">Baltimore</strain>
    </source>
</reference>
<evidence type="ECO:0000256" key="2">
    <source>
        <dbReference type="SAM" id="Phobius"/>
    </source>
</evidence>